<dbReference type="Pfam" id="PF11284">
    <property type="entry name" value="DUF3085"/>
    <property type="match status" value="1"/>
</dbReference>
<protein>
    <submittedName>
        <fullName evidence="1">DUF3085 domain-containing protein</fullName>
    </submittedName>
</protein>
<evidence type="ECO:0000313" key="1">
    <source>
        <dbReference type="EMBL" id="ECC3917355.1"/>
    </source>
</evidence>
<gene>
    <name evidence="1" type="ORF">CTQ69_26070</name>
</gene>
<reference evidence="1" key="1">
    <citation type="submission" date="2018-08" db="EMBL/GenBank/DDBJ databases">
        <authorList>
            <person name="Ashton P.M."/>
            <person name="Dallman T."/>
            <person name="Nair S."/>
            <person name="De Pinna E."/>
            <person name="Peters T."/>
            <person name="Grant K."/>
        </authorList>
    </citation>
    <scope>NUCLEOTIDE SEQUENCE [LARGE SCALE GENOMIC DNA]</scope>
    <source>
        <strain evidence="1">294779</strain>
    </source>
</reference>
<name>A0A5Y1YGV7_SALDZ</name>
<dbReference type="AlphaFoldDB" id="A0A5Y1YGV7"/>
<dbReference type="Proteomes" id="UP000839735">
    <property type="component" value="Unassembled WGS sequence"/>
</dbReference>
<proteinExistence type="predicted"/>
<sequence length="126" mass="14245">MSHNRKVIFNAADLVPVIEEAKANKYAILLVKDHGLYMMSEKGVINDNTGKRRVVYADGFNPDVVEFDDWYPALHDICGGDDFCEYLKVSDPLFDTVLSTRVSLMVEFSLTSIILQTVPRSSEKQK</sequence>
<dbReference type="EMBL" id="AAIBIC010000059">
    <property type="protein sequence ID" value="ECC3917355.1"/>
    <property type="molecule type" value="Genomic_DNA"/>
</dbReference>
<comment type="caution">
    <text evidence="1">The sequence shown here is derived from an EMBL/GenBank/DDBJ whole genome shotgun (WGS) entry which is preliminary data.</text>
</comment>
<dbReference type="InterPro" id="IPR021436">
    <property type="entry name" value="DUF3085"/>
</dbReference>
<organism evidence="1">
    <name type="scientific">Salmonella diarizonae</name>
    <dbReference type="NCBI Taxonomy" id="59204"/>
    <lineage>
        <taxon>Bacteria</taxon>
        <taxon>Pseudomonadati</taxon>
        <taxon>Pseudomonadota</taxon>
        <taxon>Gammaproteobacteria</taxon>
        <taxon>Enterobacterales</taxon>
        <taxon>Enterobacteriaceae</taxon>
        <taxon>Salmonella</taxon>
    </lineage>
</organism>
<accession>A0A5Y1YGV7</accession>